<gene>
    <name evidence="1" type="ORF">J1605_022134</name>
</gene>
<dbReference type="Proteomes" id="UP001159641">
    <property type="component" value="Unassembled WGS sequence"/>
</dbReference>
<keyword evidence="2" id="KW-1185">Reference proteome</keyword>
<evidence type="ECO:0000313" key="1">
    <source>
        <dbReference type="EMBL" id="KAJ8789607.1"/>
    </source>
</evidence>
<dbReference type="AlphaFoldDB" id="A0AB34HEM3"/>
<organism evidence="1 2">
    <name type="scientific">Eschrichtius robustus</name>
    <name type="common">California gray whale</name>
    <name type="synonym">Eschrichtius gibbosus</name>
    <dbReference type="NCBI Taxonomy" id="9764"/>
    <lineage>
        <taxon>Eukaryota</taxon>
        <taxon>Metazoa</taxon>
        <taxon>Chordata</taxon>
        <taxon>Craniata</taxon>
        <taxon>Vertebrata</taxon>
        <taxon>Euteleostomi</taxon>
        <taxon>Mammalia</taxon>
        <taxon>Eutheria</taxon>
        <taxon>Laurasiatheria</taxon>
        <taxon>Artiodactyla</taxon>
        <taxon>Whippomorpha</taxon>
        <taxon>Cetacea</taxon>
        <taxon>Mysticeti</taxon>
        <taxon>Eschrichtiidae</taxon>
        <taxon>Eschrichtius</taxon>
    </lineage>
</organism>
<name>A0AB34HEM3_ESCRO</name>
<evidence type="ECO:0008006" key="3">
    <source>
        <dbReference type="Google" id="ProtNLM"/>
    </source>
</evidence>
<dbReference type="EMBL" id="JAIQCJ010001425">
    <property type="protein sequence ID" value="KAJ8789607.1"/>
    <property type="molecule type" value="Genomic_DNA"/>
</dbReference>
<comment type="caution">
    <text evidence="1">The sequence shown here is derived from an EMBL/GenBank/DDBJ whole genome shotgun (WGS) entry which is preliminary data.</text>
</comment>
<sequence length="129" mass="14575">MPSFCCSVLCFGSVLYPPAYIYHWLRKSLEHKCLPSPSRRVSIDRLICCVLRHMFGYPLSSACLHLRTPSTAVSTRTQKQAQVMMPSCPVMSCIKLYCMSSPRLKFLGVSVDAFRPFCLHSPPKEMPDA</sequence>
<evidence type="ECO:0000313" key="2">
    <source>
        <dbReference type="Proteomes" id="UP001159641"/>
    </source>
</evidence>
<protein>
    <recommendedName>
        <fullName evidence="3">Secreted protein</fullName>
    </recommendedName>
</protein>
<proteinExistence type="predicted"/>
<reference evidence="1 2" key="1">
    <citation type="submission" date="2022-11" db="EMBL/GenBank/DDBJ databases">
        <title>Whole genome sequence of Eschrichtius robustus ER-17-0199.</title>
        <authorList>
            <person name="Bruniche-Olsen A."/>
            <person name="Black A.N."/>
            <person name="Fields C.J."/>
            <person name="Walden K."/>
            <person name="Dewoody J.A."/>
        </authorList>
    </citation>
    <scope>NUCLEOTIDE SEQUENCE [LARGE SCALE GENOMIC DNA]</scope>
    <source>
        <strain evidence="1">ER-17-0199</strain>
        <tissue evidence="1">Blubber</tissue>
    </source>
</reference>
<accession>A0AB34HEM3</accession>